<dbReference type="EMBL" id="CAJDKC010000004">
    <property type="protein sequence ID" value="CAD0352575.1"/>
    <property type="molecule type" value="Genomic_DNA"/>
</dbReference>
<evidence type="ECO:0000313" key="1">
    <source>
        <dbReference type="EMBL" id="CAD0352575.1"/>
    </source>
</evidence>
<name>A0A6V7EMX0_9XANT</name>
<protein>
    <submittedName>
        <fullName evidence="1">Uncharacterized protein</fullName>
    </submittedName>
</protein>
<organism evidence="1 2">
    <name type="scientific">Xanthomonas hortorum pv. carotae</name>
    <dbReference type="NCBI Taxonomy" id="487904"/>
    <lineage>
        <taxon>Bacteria</taxon>
        <taxon>Pseudomonadati</taxon>
        <taxon>Pseudomonadota</taxon>
        <taxon>Gammaproteobacteria</taxon>
        <taxon>Lysobacterales</taxon>
        <taxon>Lysobacteraceae</taxon>
        <taxon>Xanthomonas</taxon>
    </lineage>
</organism>
<dbReference type="EMBL" id="CAJDKC010000004">
    <property type="protein sequence ID" value="CAD0352580.1"/>
    <property type="molecule type" value="Genomic_DNA"/>
</dbReference>
<comment type="caution">
    <text evidence="1">The sequence shown here is derived from an EMBL/GenBank/DDBJ whole genome shotgun (WGS) entry which is preliminary data.</text>
</comment>
<accession>A0A6V7EMX0</accession>
<proteinExistence type="predicted"/>
<dbReference type="Proteomes" id="UP000587508">
    <property type="component" value="Unassembled WGS sequence"/>
</dbReference>
<dbReference type="AlphaFoldDB" id="A0A6V7EMX0"/>
<sequence>MGDYDNSRKSLQQAIWLDDMPIGVISADAKLAYIEPDHLGSPRVVVDPVRNVAVWT</sequence>
<evidence type="ECO:0000313" key="2">
    <source>
        <dbReference type="Proteomes" id="UP000587508"/>
    </source>
</evidence>
<gene>
    <name evidence="1" type="ORF">CFBP7900_25190</name>
</gene>
<reference evidence="1 2" key="1">
    <citation type="submission" date="2020-07" db="EMBL/GenBank/DDBJ databases">
        <authorList>
            <person name="Pothier F. J."/>
        </authorList>
    </citation>
    <scope>NUCLEOTIDE SEQUENCE [LARGE SCALE GENOMIC DNA]</scope>
    <source>
        <strain evidence="1 2">CFBP 7900</strain>
    </source>
</reference>